<comment type="similarity">
    <text evidence="2 8">Belongs to the nucleobase:cation symporter-2 (NCS2) (TC 2.A.40) family. Azg-like subfamily.</text>
</comment>
<keyword evidence="5 8" id="KW-0812">Transmembrane</keyword>
<evidence type="ECO:0000256" key="4">
    <source>
        <dbReference type="ARBA" id="ARBA00022475"/>
    </source>
</evidence>
<gene>
    <name evidence="9" type="ORF">MPAN_002750</name>
</gene>
<dbReference type="RefSeq" id="WP_231756796.1">
    <property type="nucleotide sequence ID" value="NZ_AP024412.1"/>
</dbReference>
<organism evidence="9 10">
    <name type="scientific">Mariniplasma anaerobium</name>
    <dbReference type="NCBI Taxonomy" id="2735436"/>
    <lineage>
        <taxon>Bacteria</taxon>
        <taxon>Bacillati</taxon>
        <taxon>Mycoplasmatota</taxon>
        <taxon>Mollicutes</taxon>
        <taxon>Acholeplasmatales</taxon>
        <taxon>Acholeplasmataceae</taxon>
        <taxon>Mariniplasma</taxon>
    </lineage>
</organism>
<dbReference type="GO" id="GO:0005345">
    <property type="term" value="F:purine nucleobase transmembrane transporter activity"/>
    <property type="evidence" value="ECO:0007669"/>
    <property type="project" value="TreeGrafter"/>
</dbReference>
<keyword evidence="10" id="KW-1185">Reference proteome</keyword>
<evidence type="ECO:0000256" key="2">
    <source>
        <dbReference type="ARBA" id="ARBA00005697"/>
    </source>
</evidence>
<dbReference type="PIRSF" id="PIRSF005353">
    <property type="entry name" value="PbuG"/>
    <property type="match status" value="1"/>
</dbReference>
<evidence type="ECO:0000313" key="10">
    <source>
        <dbReference type="Proteomes" id="UP000620133"/>
    </source>
</evidence>
<sequence length="472" mass="49626">MERVKKFYASCMNRTKIFFKIEERGSSVVKELLAGVTIFLAMAYILPVNSFMLAATGLPVGGVFLATALSAAIATLIMGLLANLPVALAPGMGLNAFFTYTLVNFGLGYSPEAALAAVLVSGILFLIISLTGLRKIVINAIPQGLKLSVGAGIGFFIAFIGLKNAGIIVGDANTFVTLGNLAHPAVLLALFGLLLVVVLYALKFKFALITSIVATAVVGLVLNALGVAFMPVYDPSGMTGVWSGARETVGAAFGGFSELFSSWNAIVVIFSLLFVDFFDTAGTLMAVGNQAGLINDEGIIEGGDNALIADSIGTIAGAMLGTSNVTSYIESSTGIEQGGRTGLTSVVVAVLFILSIFLYPILSIFNGVVVDTNAFGDAIVYSPVTAMALIMVGTLMFSQLKDIDWDDKAIVITGFFTVIIMILSYSIATGIAVGFIFFPIVKVAQKKAKEVNPVMYVLAILFIFYFVVKFIA</sequence>
<dbReference type="PANTHER" id="PTHR43337">
    <property type="entry name" value="XANTHINE/URACIL PERMEASE C887.17-RELATED"/>
    <property type="match status" value="1"/>
</dbReference>
<dbReference type="InterPro" id="IPR006043">
    <property type="entry name" value="NCS2"/>
</dbReference>
<dbReference type="Pfam" id="PF00860">
    <property type="entry name" value="Xan_ur_permease"/>
    <property type="match status" value="1"/>
</dbReference>
<evidence type="ECO:0000256" key="7">
    <source>
        <dbReference type="ARBA" id="ARBA00023136"/>
    </source>
</evidence>
<evidence type="ECO:0000256" key="8">
    <source>
        <dbReference type="PIRNR" id="PIRNR005353"/>
    </source>
</evidence>
<accession>A0A7U9XV88</accession>
<keyword evidence="4 8" id="KW-1003">Cell membrane</keyword>
<dbReference type="InterPro" id="IPR045018">
    <property type="entry name" value="Azg-like"/>
</dbReference>
<evidence type="ECO:0000313" key="9">
    <source>
        <dbReference type="EMBL" id="BCR35382.1"/>
    </source>
</evidence>
<dbReference type="EMBL" id="AP024412">
    <property type="protein sequence ID" value="BCR35382.1"/>
    <property type="molecule type" value="Genomic_DNA"/>
</dbReference>
<dbReference type="GO" id="GO:0005886">
    <property type="term" value="C:plasma membrane"/>
    <property type="evidence" value="ECO:0007669"/>
    <property type="project" value="UniProtKB-SubCell"/>
</dbReference>
<keyword evidence="3 8" id="KW-0813">Transport</keyword>
<dbReference type="AlphaFoldDB" id="A0A7U9XV88"/>
<protein>
    <submittedName>
        <fullName evidence="9">Guanine permease</fullName>
    </submittedName>
</protein>
<evidence type="ECO:0000256" key="3">
    <source>
        <dbReference type="ARBA" id="ARBA00022448"/>
    </source>
</evidence>
<reference evidence="9" key="1">
    <citation type="submission" date="2021-01" db="EMBL/GenBank/DDBJ databases">
        <title>Draft genome sequence of Acholeplasmataceae bacterium strain Mahy22.</title>
        <authorList>
            <person name="Watanabe M."/>
            <person name="Kojima H."/>
            <person name="Fukui M."/>
        </authorList>
    </citation>
    <scope>NUCLEOTIDE SEQUENCE</scope>
    <source>
        <strain evidence="9">Mahy22</strain>
    </source>
</reference>
<name>A0A7U9XV88_9MOLU</name>
<evidence type="ECO:0000256" key="6">
    <source>
        <dbReference type="ARBA" id="ARBA00022989"/>
    </source>
</evidence>
<dbReference type="Proteomes" id="UP000620133">
    <property type="component" value="Chromosome"/>
</dbReference>
<evidence type="ECO:0000256" key="5">
    <source>
        <dbReference type="ARBA" id="ARBA00022692"/>
    </source>
</evidence>
<comment type="subcellular location">
    <subcellularLocation>
        <location evidence="1 8">Cell membrane</location>
        <topology evidence="1 8">Multi-pass membrane protein</topology>
    </subcellularLocation>
</comment>
<dbReference type="KEGG" id="manr:MPAN_002750"/>
<dbReference type="InterPro" id="IPR026033">
    <property type="entry name" value="Azg-like_bact_archaea"/>
</dbReference>
<proteinExistence type="inferred from homology"/>
<keyword evidence="6 8" id="KW-1133">Transmembrane helix</keyword>
<keyword evidence="7 8" id="KW-0472">Membrane</keyword>
<evidence type="ECO:0000256" key="1">
    <source>
        <dbReference type="ARBA" id="ARBA00004651"/>
    </source>
</evidence>
<dbReference type="PANTHER" id="PTHR43337:SF1">
    <property type="entry name" value="XANTHINE_URACIL PERMEASE C887.17-RELATED"/>
    <property type="match status" value="1"/>
</dbReference>